<gene>
    <name evidence="1" type="ORF">F3087_24025</name>
</gene>
<protein>
    <submittedName>
        <fullName evidence="1">Uncharacterized protein</fullName>
    </submittedName>
</protein>
<evidence type="ECO:0000313" key="1">
    <source>
        <dbReference type="EMBL" id="KAA8886539.1"/>
    </source>
</evidence>
<sequence length="79" mass="8771">MTSIHIDHRISRLETRVTDIEEHYGETHLTLTRRVAGLEIVTGRSFALLMERLGVPPAEIAKTTVATAAEIDAVLEEDC</sequence>
<organism evidence="1 2">
    <name type="scientific">Nocardia colli</name>
    <dbReference type="NCBI Taxonomy" id="2545717"/>
    <lineage>
        <taxon>Bacteria</taxon>
        <taxon>Bacillati</taxon>
        <taxon>Actinomycetota</taxon>
        <taxon>Actinomycetes</taxon>
        <taxon>Mycobacteriales</taxon>
        <taxon>Nocardiaceae</taxon>
        <taxon>Nocardia</taxon>
    </lineage>
</organism>
<reference evidence="1 2" key="1">
    <citation type="submission" date="2019-09" db="EMBL/GenBank/DDBJ databases">
        <authorList>
            <person name="Wang X."/>
        </authorList>
    </citation>
    <scope>NUCLEOTIDE SEQUENCE [LARGE SCALE GENOMIC DNA]</scope>
    <source>
        <strain evidence="1 2">CICC 11023</strain>
    </source>
</reference>
<keyword evidence="2" id="KW-1185">Reference proteome</keyword>
<proteinExistence type="predicted"/>
<comment type="caution">
    <text evidence="1">The sequence shown here is derived from an EMBL/GenBank/DDBJ whole genome shotgun (WGS) entry which is preliminary data.</text>
</comment>
<dbReference type="Proteomes" id="UP000323876">
    <property type="component" value="Unassembled WGS sequence"/>
</dbReference>
<evidence type="ECO:0000313" key="2">
    <source>
        <dbReference type="Proteomes" id="UP000323876"/>
    </source>
</evidence>
<dbReference type="AlphaFoldDB" id="A0A5N0EDE5"/>
<dbReference type="EMBL" id="VXLC01000012">
    <property type="protein sequence ID" value="KAA8886539.1"/>
    <property type="molecule type" value="Genomic_DNA"/>
</dbReference>
<dbReference type="OrthoDB" id="4569727at2"/>
<accession>A0A5N0EDE5</accession>
<name>A0A5N0EDE5_9NOCA</name>